<evidence type="ECO:0008006" key="4">
    <source>
        <dbReference type="Google" id="ProtNLM"/>
    </source>
</evidence>
<evidence type="ECO:0000313" key="3">
    <source>
        <dbReference type="Proteomes" id="UP000465609"/>
    </source>
</evidence>
<keyword evidence="1" id="KW-0472">Membrane</keyword>
<sequence>MNTVIAHLQMTVMMTHGFALSPSHTTTDTHTGGGHSGGGFIEQIIHGAIRGFSWTGGSMIARSLGVGGVVVVFLIVGAIYLLRKRKSS</sequence>
<name>A0ABN5YL72_9MYCO</name>
<dbReference type="Proteomes" id="UP000465609">
    <property type="component" value="Chromosome"/>
</dbReference>
<feature type="transmembrane region" description="Helical" evidence="1">
    <location>
        <begin position="60"/>
        <end position="82"/>
    </location>
</feature>
<keyword evidence="1" id="KW-1133">Transmembrane helix</keyword>
<protein>
    <recommendedName>
        <fullName evidence="4">Peptidase</fullName>
    </recommendedName>
</protein>
<dbReference type="RefSeq" id="WP_138230257.1">
    <property type="nucleotide sequence ID" value="NZ_AP022577.1"/>
</dbReference>
<evidence type="ECO:0000256" key="1">
    <source>
        <dbReference type="SAM" id="Phobius"/>
    </source>
</evidence>
<evidence type="ECO:0000313" key="2">
    <source>
        <dbReference type="EMBL" id="BBX82158.1"/>
    </source>
</evidence>
<dbReference type="EMBL" id="AP022577">
    <property type="protein sequence ID" value="BBX82158.1"/>
    <property type="molecule type" value="Genomic_DNA"/>
</dbReference>
<reference evidence="2 3" key="1">
    <citation type="journal article" date="2019" name="Emerg. Microbes Infect.">
        <title>Comprehensive subspecies identification of 175 nontuberculous mycobacteria species based on 7547 genomic profiles.</title>
        <authorList>
            <person name="Matsumoto Y."/>
            <person name="Kinjo T."/>
            <person name="Motooka D."/>
            <person name="Nabeya D."/>
            <person name="Jung N."/>
            <person name="Uechi K."/>
            <person name="Horii T."/>
            <person name="Iida T."/>
            <person name="Fujita J."/>
            <person name="Nakamura S."/>
        </authorList>
    </citation>
    <scope>NUCLEOTIDE SEQUENCE [LARGE SCALE GENOMIC DNA]</scope>
    <source>
        <strain evidence="2 3">JCM 15296</strain>
    </source>
</reference>
<keyword evidence="1" id="KW-0812">Transmembrane</keyword>
<accession>A0ABN5YL72</accession>
<proteinExistence type="predicted"/>
<organism evidence="2 3">
    <name type="scientific">Mycolicibacterium aubagnense</name>
    <dbReference type="NCBI Taxonomy" id="319707"/>
    <lineage>
        <taxon>Bacteria</taxon>
        <taxon>Bacillati</taxon>
        <taxon>Actinomycetota</taxon>
        <taxon>Actinomycetes</taxon>
        <taxon>Mycobacteriales</taxon>
        <taxon>Mycobacteriaceae</taxon>
        <taxon>Mycolicibacterium</taxon>
    </lineage>
</organism>
<keyword evidence="3" id="KW-1185">Reference proteome</keyword>
<gene>
    <name evidence="2" type="ORF">MAUB_00310</name>
</gene>